<accession>A0A1G1YNR5</accession>
<sequence>MIVLYALGGAVGESTGYLTGVAGKDITRLERGRFYRLLQRWFVKERRGRTFFLLVLLAFVASPYDLIAIFIGGVRYPYPLFFLATLIGRMGKYALIVLLGEEFCSWASQGILGWVC</sequence>
<evidence type="ECO:0000256" key="1">
    <source>
        <dbReference type="SAM" id="Phobius"/>
    </source>
</evidence>
<organism evidence="3 4">
    <name type="scientific">Candidatus Buchananbacteria bacterium RIFCSPLOWO2_01_FULL_46_12</name>
    <dbReference type="NCBI Taxonomy" id="1797546"/>
    <lineage>
        <taxon>Bacteria</taxon>
        <taxon>Candidatus Buchananiibacteriota</taxon>
    </lineage>
</organism>
<dbReference type="EMBL" id="MHIP01000041">
    <property type="protein sequence ID" value="OGY53944.1"/>
    <property type="molecule type" value="Genomic_DNA"/>
</dbReference>
<name>A0A1G1YNR5_9BACT</name>
<evidence type="ECO:0000313" key="4">
    <source>
        <dbReference type="Proteomes" id="UP000176512"/>
    </source>
</evidence>
<dbReference type="Proteomes" id="UP000176512">
    <property type="component" value="Unassembled WGS sequence"/>
</dbReference>
<comment type="caution">
    <text evidence="3">The sequence shown here is derived from an EMBL/GenBank/DDBJ whole genome shotgun (WGS) entry which is preliminary data.</text>
</comment>
<dbReference type="AlphaFoldDB" id="A0A1G1YNR5"/>
<protein>
    <recommendedName>
        <fullName evidence="2">VTT domain-containing protein</fullName>
    </recommendedName>
</protein>
<proteinExistence type="predicted"/>
<evidence type="ECO:0000259" key="2">
    <source>
        <dbReference type="Pfam" id="PF09335"/>
    </source>
</evidence>
<feature type="transmembrane region" description="Helical" evidence="1">
    <location>
        <begin position="50"/>
        <end position="72"/>
    </location>
</feature>
<evidence type="ECO:0000313" key="3">
    <source>
        <dbReference type="EMBL" id="OGY53944.1"/>
    </source>
</evidence>
<gene>
    <name evidence="3" type="ORF">A3A24_01630</name>
</gene>
<feature type="domain" description="VTT" evidence="2">
    <location>
        <begin position="2"/>
        <end position="101"/>
    </location>
</feature>
<keyword evidence="1" id="KW-0812">Transmembrane</keyword>
<reference evidence="3 4" key="1">
    <citation type="journal article" date="2016" name="Nat. Commun.">
        <title>Thousands of microbial genomes shed light on interconnected biogeochemical processes in an aquifer system.</title>
        <authorList>
            <person name="Anantharaman K."/>
            <person name="Brown C.T."/>
            <person name="Hug L.A."/>
            <person name="Sharon I."/>
            <person name="Castelle C.J."/>
            <person name="Probst A.J."/>
            <person name="Thomas B.C."/>
            <person name="Singh A."/>
            <person name="Wilkins M.J."/>
            <person name="Karaoz U."/>
            <person name="Brodie E.L."/>
            <person name="Williams K.H."/>
            <person name="Hubbard S.S."/>
            <person name="Banfield J.F."/>
        </authorList>
    </citation>
    <scope>NUCLEOTIDE SEQUENCE [LARGE SCALE GENOMIC DNA]</scope>
</reference>
<dbReference type="InterPro" id="IPR032816">
    <property type="entry name" value="VTT_dom"/>
</dbReference>
<keyword evidence="1" id="KW-1133">Transmembrane helix</keyword>
<dbReference type="Pfam" id="PF09335">
    <property type="entry name" value="VTT_dom"/>
    <property type="match status" value="1"/>
</dbReference>
<keyword evidence="1" id="KW-0472">Membrane</keyword>